<sequence>MTKTMNDRETILKERAKILAREPEIRQREIHYVSIVEFLIDQDRYGIPADCVCEVYLLKGITTIPGVPEYVVGIINVRGQIFSVIDIKALFNIPKGKGISHLNEVIIIHNETMEFGIVVDSIAGITSIPSHKITPAPLTMTEFVRKYIKELRITI</sequence>
<dbReference type="PROSITE" id="PS50851">
    <property type="entry name" value="CHEW"/>
    <property type="match status" value="1"/>
</dbReference>
<proteinExistence type="predicted"/>
<reference evidence="3 4" key="3">
    <citation type="submission" date="2020-02" db="EMBL/GenBank/DDBJ databases">
        <title>Newly sequenced genome of strain CSTR1 showed variability in Candidatus Kuenenia stuttgartiensis genomes.</title>
        <authorList>
            <person name="Ding C."/>
            <person name="Adrian L."/>
        </authorList>
    </citation>
    <scope>NUCLEOTIDE SEQUENCE [LARGE SCALE GENOMIC DNA]</scope>
    <source>
        <strain evidence="3 4">CSTR1</strain>
    </source>
</reference>
<evidence type="ECO:0000259" key="1">
    <source>
        <dbReference type="PROSITE" id="PS50851"/>
    </source>
</evidence>
<dbReference type="SUPFAM" id="SSF50341">
    <property type="entry name" value="CheW-like"/>
    <property type="match status" value="1"/>
</dbReference>
<organism evidence="2">
    <name type="scientific">Kuenenia stuttgartiensis</name>
    <dbReference type="NCBI Taxonomy" id="174633"/>
    <lineage>
        <taxon>Bacteria</taxon>
        <taxon>Pseudomonadati</taxon>
        <taxon>Planctomycetota</taxon>
        <taxon>Candidatus Brocadiia</taxon>
        <taxon>Candidatus Brocadiales</taxon>
        <taxon>Candidatus Brocadiaceae</taxon>
        <taxon>Candidatus Kuenenia</taxon>
    </lineage>
</organism>
<dbReference type="Gene3D" id="2.30.30.40">
    <property type="entry name" value="SH3 Domains"/>
    <property type="match status" value="1"/>
</dbReference>
<evidence type="ECO:0000313" key="2">
    <source>
        <dbReference type="EMBL" id="CAJ74643.1"/>
    </source>
</evidence>
<name>Q1Q3Q0_KUEST</name>
<dbReference type="GO" id="GO:0005829">
    <property type="term" value="C:cytosol"/>
    <property type="evidence" value="ECO:0007669"/>
    <property type="project" value="TreeGrafter"/>
</dbReference>
<dbReference type="GO" id="GO:0006935">
    <property type="term" value="P:chemotaxis"/>
    <property type="evidence" value="ECO:0007669"/>
    <property type="project" value="InterPro"/>
</dbReference>
<dbReference type="InterPro" id="IPR039315">
    <property type="entry name" value="CheW"/>
</dbReference>
<keyword evidence="2" id="KW-0808">Transferase</keyword>
<dbReference type="EMBL" id="CP049055">
    <property type="protein sequence ID" value="QII11751.1"/>
    <property type="molecule type" value="Genomic_DNA"/>
</dbReference>
<keyword evidence="2" id="KW-0418">Kinase</keyword>
<dbReference type="EMBL" id="CT573071">
    <property type="protein sequence ID" value="CAJ74643.1"/>
    <property type="molecule type" value="Genomic_DNA"/>
</dbReference>
<dbReference type="Pfam" id="PF01584">
    <property type="entry name" value="CheW"/>
    <property type="match status" value="1"/>
</dbReference>
<dbReference type="PANTHER" id="PTHR22617:SF23">
    <property type="entry name" value="CHEMOTAXIS PROTEIN CHEW"/>
    <property type="match status" value="1"/>
</dbReference>
<dbReference type="InterPro" id="IPR036061">
    <property type="entry name" value="CheW-like_dom_sf"/>
</dbReference>
<feature type="domain" description="CheW-like" evidence="1">
    <location>
        <begin position="32"/>
        <end position="155"/>
    </location>
</feature>
<dbReference type="Proteomes" id="UP000501926">
    <property type="component" value="Chromosome"/>
</dbReference>
<evidence type="ECO:0000313" key="3">
    <source>
        <dbReference type="EMBL" id="QII11751.1"/>
    </source>
</evidence>
<evidence type="ECO:0000313" key="4">
    <source>
        <dbReference type="Proteomes" id="UP000501926"/>
    </source>
</evidence>
<dbReference type="PANTHER" id="PTHR22617">
    <property type="entry name" value="CHEMOTAXIS SENSOR HISTIDINE KINASE-RELATED"/>
    <property type="match status" value="1"/>
</dbReference>
<dbReference type="SMART" id="SM00260">
    <property type="entry name" value="CheW"/>
    <property type="match status" value="1"/>
</dbReference>
<dbReference type="GO" id="GO:0016301">
    <property type="term" value="F:kinase activity"/>
    <property type="evidence" value="ECO:0007669"/>
    <property type="project" value="UniProtKB-KW"/>
</dbReference>
<gene>
    <name evidence="2" type="primary">CheW</name>
    <name evidence="3" type="synonym">cheW</name>
    <name evidence="3" type="ORF">KsCSTR_23720</name>
    <name evidence="2" type="ORF">kuste3880</name>
</gene>
<reference evidence="2" key="2">
    <citation type="submission" date="2006-01" db="EMBL/GenBank/DDBJ databases">
        <authorList>
            <person name="Genoscope"/>
        </authorList>
    </citation>
    <scope>NUCLEOTIDE SEQUENCE</scope>
</reference>
<accession>Q1Q3Q0</accession>
<dbReference type="InterPro" id="IPR002545">
    <property type="entry name" value="CheW-lke_dom"/>
</dbReference>
<reference evidence="2" key="1">
    <citation type="journal article" date="2006" name="Nature">
        <title>Deciphering the evolution and metabolism of an anammox bacterium from a community genome.</title>
        <authorList>
            <person name="Strous M."/>
            <person name="Pelletier E."/>
            <person name="Mangenot S."/>
            <person name="Rattei T."/>
            <person name="Lehner A."/>
            <person name="Taylor M.W."/>
            <person name="Horn M."/>
            <person name="Daims H."/>
            <person name="Bartol-Mavel D."/>
            <person name="Wincker P."/>
            <person name="Barbe V."/>
            <person name="Fonknechten N."/>
            <person name="Vallenet D."/>
            <person name="Segurens B."/>
            <person name="Schenowitz-Truong C."/>
            <person name="Medigue C."/>
            <person name="Collingro A."/>
            <person name="Snel B."/>
            <person name="Dutilh B.E."/>
            <person name="OpDenCamp H.J.M."/>
            <person name="vanDerDrift C."/>
            <person name="Cirpus I."/>
            <person name="vanDePas-Schoonen K.T."/>
            <person name="Harhangi H.R."/>
            <person name="vanNiftrik L."/>
            <person name="Schmid M."/>
            <person name="Keltjens J."/>
            <person name="vanDeVossenberg J."/>
            <person name="Kartal B."/>
            <person name="Meier H."/>
            <person name="Frishman D."/>
            <person name="Huynen M.A."/>
            <person name="Mewes H."/>
            <person name="Weissenbach J."/>
            <person name="Jetten M.S.M."/>
            <person name="Wagner M."/>
            <person name="LePaslier D."/>
        </authorList>
    </citation>
    <scope>NUCLEOTIDE SEQUENCE</scope>
</reference>
<protein>
    <submittedName>
        <fullName evidence="3">Putative chemotaxis histidine kinase protein CheW</fullName>
    </submittedName>
    <submittedName>
        <fullName evidence="2">Similar to chemotaxis histidine kinase protein CheW</fullName>
    </submittedName>
</protein>
<dbReference type="AlphaFoldDB" id="Q1Q3Q0"/>
<dbReference type="GO" id="GO:0007165">
    <property type="term" value="P:signal transduction"/>
    <property type="evidence" value="ECO:0007669"/>
    <property type="project" value="InterPro"/>
</dbReference>
<dbReference type="Gene3D" id="2.40.50.180">
    <property type="entry name" value="CheA-289, Domain 4"/>
    <property type="match status" value="1"/>
</dbReference>